<reference evidence="2 3" key="1">
    <citation type="submission" date="2024-03" db="EMBL/GenBank/DDBJ databases">
        <title>Genome-scale model development and genomic sequencing of the oleaginous clade Lipomyces.</title>
        <authorList>
            <consortium name="Lawrence Berkeley National Laboratory"/>
            <person name="Czajka J.J."/>
            <person name="Han Y."/>
            <person name="Kim J."/>
            <person name="Mondo S.J."/>
            <person name="Hofstad B.A."/>
            <person name="Robles A."/>
            <person name="Haridas S."/>
            <person name="Riley R."/>
            <person name="LaButti K."/>
            <person name="Pangilinan J."/>
            <person name="Andreopoulos W."/>
            <person name="Lipzen A."/>
            <person name="Yan J."/>
            <person name="Wang M."/>
            <person name="Ng V."/>
            <person name="Grigoriev I.V."/>
            <person name="Spatafora J.W."/>
            <person name="Magnuson J.K."/>
            <person name="Baker S.E."/>
            <person name="Pomraning K.R."/>
        </authorList>
    </citation>
    <scope>NUCLEOTIDE SEQUENCE [LARGE SCALE GENOMIC DNA]</scope>
    <source>
        <strain evidence="2 3">Phaff 52-87</strain>
    </source>
</reference>
<gene>
    <name evidence="2" type="ORF">BZA70DRAFT_270227</name>
</gene>
<name>A0ABR1FB16_9ASCO</name>
<dbReference type="Gene3D" id="2.60.120.260">
    <property type="entry name" value="Galactose-binding domain-like"/>
    <property type="match status" value="1"/>
</dbReference>
<feature type="region of interest" description="Disordered" evidence="1">
    <location>
        <begin position="66"/>
        <end position="93"/>
    </location>
</feature>
<accession>A0ABR1FB16</accession>
<evidence type="ECO:0000256" key="1">
    <source>
        <dbReference type="SAM" id="MobiDB-lite"/>
    </source>
</evidence>
<organism evidence="2 3">
    <name type="scientific">Myxozyma melibiosi</name>
    <dbReference type="NCBI Taxonomy" id="54550"/>
    <lineage>
        <taxon>Eukaryota</taxon>
        <taxon>Fungi</taxon>
        <taxon>Dikarya</taxon>
        <taxon>Ascomycota</taxon>
        <taxon>Saccharomycotina</taxon>
        <taxon>Lipomycetes</taxon>
        <taxon>Lipomycetales</taxon>
        <taxon>Lipomycetaceae</taxon>
        <taxon>Myxozyma</taxon>
    </lineage>
</organism>
<dbReference type="GeneID" id="90036781"/>
<dbReference type="RefSeq" id="XP_064770058.1">
    <property type="nucleotide sequence ID" value="XM_064911269.1"/>
</dbReference>
<evidence type="ECO:0000313" key="3">
    <source>
        <dbReference type="Proteomes" id="UP001498771"/>
    </source>
</evidence>
<dbReference type="Proteomes" id="UP001498771">
    <property type="component" value="Unassembled WGS sequence"/>
</dbReference>
<sequence>MSFSLSRAPGDWLPASARANWSARFKSSADSSSSDRNITVSLSRYSSHSRGNSRSVSPVLYASGDSDALERNQNGDADADADDDESFDRSSKKRRQRHLPFSILPARKRVTGIHQLIAAIVGVWLAIVVVLTCTDRVSADYDPLRLTIHNTKKLVSPLDSRLVYVGRWSRNKASGSASGLLASTFFQGGYVDVAFTGTSLGIHLGNFKEPVTVSVKIDDARSFTVVPYGREVISLAQNLSPSTRHVARVMFGGQAQRTDIEAFYVDMEATLVEVPKPKTKIIEIVQDTYNSSHLDALSWPYLVADSLGADRVFIPAPGMCISNCPDNIMALDKFYFLGSLAASRSMPKYWHFDQQPQPSLVILDIGTATKQLIDQKLMYRTLLPQDATKTYRDAVENYIRQIRKKAYKHVPIIILRPFKGALEIEMLTVAQNLRAAGDKNIHWVDTTAWALDTDDENTQQERKAAYLMQHVCSFLKPEEECDFLRPFEGRSTSKEDE</sequence>
<feature type="compositionally biased region" description="Acidic residues" evidence="1">
    <location>
        <begin position="77"/>
        <end position="86"/>
    </location>
</feature>
<evidence type="ECO:0000313" key="2">
    <source>
        <dbReference type="EMBL" id="KAK7207025.1"/>
    </source>
</evidence>
<proteinExistence type="predicted"/>
<dbReference type="InterPro" id="IPR036514">
    <property type="entry name" value="SGNH_hydro_sf"/>
</dbReference>
<keyword evidence="3" id="KW-1185">Reference proteome</keyword>
<protein>
    <submittedName>
        <fullName evidence="2">Uncharacterized protein</fullName>
    </submittedName>
</protein>
<dbReference type="EMBL" id="JBBJBU010000001">
    <property type="protein sequence ID" value="KAK7207025.1"/>
    <property type="molecule type" value="Genomic_DNA"/>
</dbReference>
<dbReference type="Gene3D" id="3.40.50.1110">
    <property type="entry name" value="SGNH hydrolase"/>
    <property type="match status" value="1"/>
</dbReference>
<comment type="caution">
    <text evidence="2">The sequence shown here is derived from an EMBL/GenBank/DDBJ whole genome shotgun (WGS) entry which is preliminary data.</text>
</comment>